<dbReference type="EMBL" id="DXHV01000084">
    <property type="protein sequence ID" value="HIW01629.1"/>
    <property type="molecule type" value="Genomic_DNA"/>
</dbReference>
<dbReference type="AlphaFoldDB" id="A0A9D1PXX2"/>
<dbReference type="GO" id="GO:0016829">
    <property type="term" value="F:lyase activity"/>
    <property type="evidence" value="ECO:0007669"/>
    <property type="project" value="UniProtKB-KW"/>
</dbReference>
<sequence length="443" mass="47993">MYVAVKGGEQAIAAAHALLHEERRGPGDIPDLSLDQIGHQLKFAVDRVMAEASLYNPRLAALAIKQAAGDLQEAVFLLRAYRTTLPRFVPSLPVNTDRMRISRRISATWKDLPGGQILGSTFDYTHRLLDRTLVAGTETDTAAAGRTQAGADRTQAQAGHEDAASPAASAVAPDWQADGHLAPIPPVMPRAALALEQDGLLERSWSVAGPDAQAASEASDPCSLQKACQDIPDITRDPLELPCNRPEDRPLRLQMLARSDEGFLLAMAYSTQRGFGAVHPFTSELRRGFVEVSLIPEELDFPVVLGELELTECITISRYTGTACEPCFTQGYGLAFGNNERKAISMSIVDRALRAHEMEEEETGPGQNPEFVLLHGDSVDASGFVQHIKLPHYVDFQAELSLIRELRGRKTHKETDPDETNAETGNGTGTVPGNGTGSVEDAR</sequence>
<evidence type="ECO:0000313" key="2">
    <source>
        <dbReference type="EMBL" id="HIW01629.1"/>
    </source>
</evidence>
<proteinExistence type="predicted"/>
<feature type="region of interest" description="Disordered" evidence="1">
    <location>
        <begin position="140"/>
        <end position="172"/>
    </location>
</feature>
<evidence type="ECO:0000256" key="1">
    <source>
        <dbReference type="SAM" id="MobiDB-lite"/>
    </source>
</evidence>
<dbReference type="Proteomes" id="UP000886752">
    <property type="component" value="Unassembled WGS sequence"/>
</dbReference>
<accession>A0A9D1PXX2</accession>
<organism evidence="2 3">
    <name type="scientific">Candidatus Desulfovibrio intestinipullorum</name>
    <dbReference type="NCBI Taxonomy" id="2838536"/>
    <lineage>
        <taxon>Bacteria</taxon>
        <taxon>Pseudomonadati</taxon>
        <taxon>Thermodesulfobacteriota</taxon>
        <taxon>Desulfovibrionia</taxon>
        <taxon>Desulfovibrionales</taxon>
        <taxon>Desulfovibrionaceae</taxon>
        <taxon>Desulfovibrio</taxon>
    </lineage>
</organism>
<dbReference type="InterPro" id="IPR008773">
    <property type="entry name" value="PhnI"/>
</dbReference>
<feature type="region of interest" description="Disordered" evidence="1">
    <location>
        <begin position="408"/>
        <end position="443"/>
    </location>
</feature>
<dbReference type="Pfam" id="PF05861">
    <property type="entry name" value="PhnI"/>
    <property type="match status" value="1"/>
</dbReference>
<comment type="caution">
    <text evidence="2">The sequence shown here is derived from an EMBL/GenBank/DDBJ whole genome shotgun (WGS) entry which is preliminary data.</text>
</comment>
<evidence type="ECO:0000313" key="3">
    <source>
        <dbReference type="Proteomes" id="UP000886752"/>
    </source>
</evidence>
<reference evidence="2" key="2">
    <citation type="submission" date="2021-04" db="EMBL/GenBank/DDBJ databases">
        <authorList>
            <person name="Gilroy R."/>
        </authorList>
    </citation>
    <scope>NUCLEOTIDE SEQUENCE</scope>
    <source>
        <strain evidence="2">ChiHecec2B26-446</strain>
    </source>
</reference>
<keyword evidence="2" id="KW-0456">Lyase</keyword>
<reference evidence="2" key="1">
    <citation type="journal article" date="2021" name="PeerJ">
        <title>Extensive microbial diversity within the chicken gut microbiome revealed by metagenomics and culture.</title>
        <authorList>
            <person name="Gilroy R."/>
            <person name="Ravi A."/>
            <person name="Getino M."/>
            <person name="Pursley I."/>
            <person name="Horton D.L."/>
            <person name="Alikhan N.F."/>
            <person name="Baker D."/>
            <person name="Gharbi K."/>
            <person name="Hall N."/>
            <person name="Watson M."/>
            <person name="Adriaenssens E.M."/>
            <person name="Foster-Nyarko E."/>
            <person name="Jarju S."/>
            <person name="Secka A."/>
            <person name="Antonio M."/>
            <person name="Oren A."/>
            <person name="Chaudhuri R.R."/>
            <person name="La Ragione R."/>
            <person name="Hildebrand F."/>
            <person name="Pallen M.J."/>
        </authorList>
    </citation>
    <scope>NUCLEOTIDE SEQUENCE</scope>
    <source>
        <strain evidence="2">ChiHecec2B26-446</strain>
    </source>
</reference>
<gene>
    <name evidence="2" type="ORF">H9894_10665</name>
</gene>
<feature type="compositionally biased region" description="Gly residues" evidence="1">
    <location>
        <begin position="426"/>
        <end position="436"/>
    </location>
</feature>
<dbReference type="GO" id="GO:0019634">
    <property type="term" value="P:organic phosphonate metabolic process"/>
    <property type="evidence" value="ECO:0007669"/>
    <property type="project" value="InterPro"/>
</dbReference>
<protein>
    <submittedName>
        <fullName evidence="2">Carbon-phosphorus lyase complex subunit PhnI</fullName>
    </submittedName>
</protein>
<name>A0A9D1PXX2_9BACT</name>